<keyword evidence="3 11" id="KW-0597">Phosphoprotein</keyword>
<dbReference type="InterPro" id="IPR036097">
    <property type="entry name" value="HisK_dim/P_sf"/>
</dbReference>
<feature type="domain" description="Histidine kinase" evidence="12">
    <location>
        <begin position="155"/>
        <end position="376"/>
    </location>
</feature>
<dbReference type="InterPro" id="IPR005467">
    <property type="entry name" value="His_kinase_dom"/>
</dbReference>
<dbReference type="CDD" id="cd00082">
    <property type="entry name" value="HisKA"/>
    <property type="match status" value="1"/>
</dbReference>
<dbReference type="InterPro" id="IPR011006">
    <property type="entry name" value="CheY-like_superfamily"/>
</dbReference>
<evidence type="ECO:0000256" key="2">
    <source>
        <dbReference type="ARBA" id="ARBA00012438"/>
    </source>
</evidence>
<evidence type="ECO:0000256" key="6">
    <source>
        <dbReference type="ARBA" id="ARBA00022777"/>
    </source>
</evidence>
<comment type="catalytic activity">
    <reaction evidence="1">
        <text>ATP + protein L-histidine = ADP + protein N-phospho-L-histidine.</text>
        <dbReference type="EC" id="2.7.13.3"/>
    </reaction>
</comment>
<comment type="subunit">
    <text evidence="9">At low DSF concentrations, interacts with RpfF.</text>
</comment>
<name>A0A178MQI8_9PROT</name>
<dbReference type="Gene3D" id="3.30.450.20">
    <property type="entry name" value="PAS domain"/>
    <property type="match status" value="1"/>
</dbReference>
<dbReference type="SMART" id="SM00388">
    <property type="entry name" value="HisKA"/>
    <property type="match status" value="1"/>
</dbReference>
<gene>
    <name evidence="14" type="ORF">A6A05_11725</name>
</gene>
<comment type="caution">
    <text evidence="14">The sequence shown here is derived from an EMBL/GenBank/DDBJ whole genome shotgun (WGS) entry which is preliminary data.</text>
</comment>
<dbReference type="Pfam" id="PF00072">
    <property type="entry name" value="Response_reg"/>
    <property type="match status" value="1"/>
</dbReference>
<evidence type="ECO:0000256" key="3">
    <source>
        <dbReference type="ARBA" id="ARBA00022553"/>
    </source>
</evidence>
<proteinExistence type="predicted"/>
<dbReference type="SUPFAM" id="SSF55874">
    <property type="entry name" value="ATPase domain of HSP90 chaperone/DNA topoisomerase II/histidine kinase"/>
    <property type="match status" value="1"/>
</dbReference>
<reference evidence="14 15" key="1">
    <citation type="submission" date="2016-04" db="EMBL/GenBank/DDBJ databases">
        <title>Draft genome sequence of freshwater magnetotactic bacteria Magnetospirillum marisnigri SP-1 and Magnetospirillum moscoviense BB-1.</title>
        <authorList>
            <person name="Koziaeva V."/>
            <person name="Dziuba M.V."/>
            <person name="Ivanov T.M."/>
            <person name="Kuznetsov B."/>
            <person name="Grouzdev D.S."/>
        </authorList>
    </citation>
    <scope>NUCLEOTIDE SEQUENCE [LARGE SCALE GENOMIC DNA]</scope>
    <source>
        <strain evidence="14 15">BB-1</strain>
    </source>
</reference>
<accession>A0A178MQI8</accession>
<evidence type="ECO:0000256" key="10">
    <source>
        <dbReference type="ARBA" id="ARBA00068150"/>
    </source>
</evidence>
<dbReference type="SUPFAM" id="SSF52172">
    <property type="entry name" value="CheY-like"/>
    <property type="match status" value="1"/>
</dbReference>
<dbReference type="PANTHER" id="PTHR45339">
    <property type="entry name" value="HYBRID SIGNAL TRANSDUCTION HISTIDINE KINASE J"/>
    <property type="match status" value="1"/>
</dbReference>
<feature type="modified residue" description="4-aspartylphosphate" evidence="11">
    <location>
        <position position="447"/>
    </location>
</feature>
<dbReference type="GO" id="GO:0005524">
    <property type="term" value="F:ATP binding"/>
    <property type="evidence" value="ECO:0007669"/>
    <property type="project" value="UniProtKB-KW"/>
</dbReference>
<evidence type="ECO:0000313" key="14">
    <source>
        <dbReference type="EMBL" id="OAN50783.1"/>
    </source>
</evidence>
<dbReference type="SMART" id="SM00387">
    <property type="entry name" value="HATPase_c"/>
    <property type="match status" value="1"/>
</dbReference>
<dbReference type="CDD" id="cd17546">
    <property type="entry name" value="REC_hyHK_CKI1_RcsC-like"/>
    <property type="match status" value="1"/>
</dbReference>
<dbReference type="CDD" id="cd16922">
    <property type="entry name" value="HATPase_EvgS-ArcB-TorS-like"/>
    <property type="match status" value="1"/>
</dbReference>
<keyword evidence="6 14" id="KW-0418">Kinase</keyword>
<dbReference type="PROSITE" id="PS50109">
    <property type="entry name" value="HIS_KIN"/>
    <property type="match status" value="1"/>
</dbReference>
<dbReference type="SUPFAM" id="SSF47384">
    <property type="entry name" value="Homodimeric domain of signal transducing histidine kinase"/>
    <property type="match status" value="1"/>
</dbReference>
<evidence type="ECO:0000256" key="4">
    <source>
        <dbReference type="ARBA" id="ARBA00022679"/>
    </source>
</evidence>
<sequence length="516" mass="55501">MLHLAGSAEYKWKHMIEAVEELGQGFTVFDRDLNLILCNSRFLDMLGFPADLVHPGTVFADFMRYNALRGEYGAGDVEALVAERVEKAARFEPHRFERERPDGTVIEVQGSPLPGGGFITTYTDITDRKRAERMLIHAKEEAEAAARAKASFLATMSHEIRTPMNGILGMLHLLGGSHLTDEQRDLLETARGSAGALLGILNDILDFSKLEAGQLRVEATDFDLYRLVHDVVALLQGGADDKGLALTATIADQVPRQVVGDPTRLRQVLTNLIGNALKFTTGGSVTVRVGLEATEDSLSKLRFEVADTGIGIAPDALATLFQEFVQADSSISRRFGGTGLGLAICKRLVEMMGGDIGCDSRLGEGATFWFTTRVGLASVSVRHSAPAVVDRPVTAPLTVLLAEDNPVNQKLTTILLTRWGHAVTLAKNGAEAIDAVLGGTFDVVLMDVHMPAVDGLEATRRIRAMGGPMAAVPIVAMTADVLEGDTARCLAAGMDDYVAKPVDPDRLQAVLAKFSR</sequence>
<dbReference type="InterPro" id="IPR003661">
    <property type="entry name" value="HisK_dim/P_dom"/>
</dbReference>
<keyword evidence="4" id="KW-0808">Transferase</keyword>
<dbReference type="Gene3D" id="3.30.565.10">
    <property type="entry name" value="Histidine kinase-like ATPase, C-terminal domain"/>
    <property type="match status" value="1"/>
</dbReference>
<dbReference type="EMBL" id="LWQU01000135">
    <property type="protein sequence ID" value="OAN50783.1"/>
    <property type="molecule type" value="Genomic_DNA"/>
</dbReference>
<evidence type="ECO:0000256" key="9">
    <source>
        <dbReference type="ARBA" id="ARBA00064003"/>
    </source>
</evidence>
<dbReference type="InterPro" id="IPR004358">
    <property type="entry name" value="Sig_transdc_His_kin-like_C"/>
</dbReference>
<organism evidence="14 15">
    <name type="scientific">Magnetospirillum moscoviense</name>
    <dbReference type="NCBI Taxonomy" id="1437059"/>
    <lineage>
        <taxon>Bacteria</taxon>
        <taxon>Pseudomonadati</taxon>
        <taxon>Pseudomonadota</taxon>
        <taxon>Alphaproteobacteria</taxon>
        <taxon>Rhodospirillales</taxon>
        <taxon>Rhodospirillaceae</taxon>
        <taxon>Magnetospirillum</taxon>
    </lineage>
</organism>
<dbReference type="Pfam" id="PF12860">
    <property type="entry name" value="PAS_7"/>
    <property type="match status" value="1"/>
</dbReference>
<evidence type="ECO:0000259" key="12">
    <source>
        <dbReference type="PROSITE" id="PS50109"/>
    </source>
</evidence>
<dbReference type="SMART" id="SM00448">
    <property type="entry name" value="REC"/>
    <property type="match status" value="1"/>
</dbReference>
<dbReference type="InterPro" id="IPR003594">
    <property type="entry name" value="HATPase_dom"/>
</dbReference>
<feature type="domain" description="Response regulatory" evidence="13">
    <location>
        <begin position="398"/>
        <end position="515"/>
    </location>
</feature>
<dbReference type="InterPro" id="IPR035965">
    <property type="entry name" value="PAS-like_dom_sf"/>
</dbReference>
<dbReference type="AlphaFoldDB" id="A0A178MQI8"/>
<keyword evidence="7" id="KW-0067">ATP-binding</keyword>
<evidence type="ECO:0000313" key="15">
    <source>
        <dbReference type="Proteomes" id="UP000078543"/>
    </source>
</evidence>
<dbReference type="FunFam" id="1.10.287.130:FF:000002">
    <property type="entry name" value="Two-component osmosensing histidine kinase"/>
    <property type="match status" value="1"/>
</dbReference>
<dbReference type="GO" id="GO:0000155">
    <property type="term" value="F:phosphorelay sensor kinase activity"/>
    <property type="evidence" value="ECO:0007669"/>
    <property type="project" value="InterPro"/>
</dbReference>
<dbReference type="InterPro" id="IPR000014">
    <property type="entry name" value="PAS"/>
</dbReference>
<dbReference type="FunFam" id="3.30.565.10:FF:000010">
    <property type="entry name" value="Sensor histidine kinase RcsC"/>
    <property type="match status" value="1"/>
</dbReference>
<dbReference type="Pfam" id="PF02518">
    <property type="entry name" value="HATPase_c"/>
    <property type="match status" value="1"/>
</dbReference>
<dbReference type="OrthoDB" id="9813151at2"/>
<dbReference type="PROSITE" id="PS50110">
    <property type="entry name" value="RESPONSE_REGULATORY"/>
    <property type="match status" value="1"/>
</dbReference>
<dbReference type="SUPFAM" id="SSF55785">
    <property type="entry name" value="PYP-like sensor domain (PAS domain)"/>
    <property type="match status" value="1"/>
</dbReference>
<dbReference type="Pfam" id="PF00512">
    <property type="entry name" value="HisKA"/>
    <property type="match status" value="1"/>
</dbReference>
<dbReference type="InterPro" id="IPR001789">
    <property type="entry name" value="Sig_transdc_resp-reg_receiver"/>
</dbReference>
<dbReference type="PANTHER" id="PTHR45339:SF1">
    <property type="entry name" value="HYBRID SIGNAL TRANSDUCTION HISTIDINE KINASE J"/>
    <property type="match status" value="1"/>
</dbReference>
<evidence type="ECO:0000259" key="13">
    <source>
        <dbReference type="PROSITE" id="PS50110"/>
    </source>
</evidence>
<dbReference type="PRINTS" id="PR00344">
    <property type="entry name" value="BCTRLSENSOR"/>
</dbReference>
<dbReference type="InterPro" id="IPR036890">
    <property type="entry name" value="HATPase_C_sf"/>
</dbReference>
<keyword evidence="15" id="KW-1185">Reference proteome</keyword>
<protein>
    <recommendedName>
        <fullName evidence="10">Sensory/regulatory protein RpfC</fullName>
        <ecNumber evidence="2">2.7.13.3</ecNumber>
    </recommendedName>
</protein>
<keyword evidence="5" id="KW-0547">Nucleotide-binding</keyword>
<keyword evidence="8" id="KW-0902">Two-component regulatory system</keyword>
<dbReference type="EC" id="2.7.13.3" evidence="2"/>
<evidence type="ECO:0000256" key="11">
    <source>
        <dbReference type="PROSITE-ProRule" id="PRU00169"/>
    </source>
</evidence>
<dbReference type="Gene3D" id="1.10.287.130">
    <property type="match status" value="1"/>
</dbReference>
<dbReference type="CDD" id="cd00130">
    <property type="entry name" value="PAS"/>
    <property type="match status" value="1"/>
</dbReference>
<evidence type="ECO:0000256" key="7">
    <source>
        <dbReference type="ARBA" id="ARBA00022840"/>
    </source>
</evidence>
<dbReference type="Gene3D" id="3.40.50.2300">
    <property type="match status" value="1"/>
</dbReference>
<dbReference type="STRING" id="1437059.A6A05_11725"/>
<dbReference type="Proteomes" id="UP000078543">
    <property type="component" value="Unassembled WGS sequence"/>
</dbReference>
<evidence type="ECO:0000256" key="5">
    <source>
        <dbReference type="ARBA" id="ARBA00022741"/>
    </source>
</evidence>
<evidence type="ECO:0000256" key="1">
    <source>
        <dbReference type="ARBA" id="ARBA00000085"/>
    </source>
</evidence>
<evidence type="ECO:0000256" key="8">
    <source>
        <dbReference type="ARBA" id="ARBA00023012"/>
    </source>
</evidence>